<comment type="subcellular location">
    <subcellularLocation>
        <location evidence="1">Cell membrane</location>
        <topology evidence="1">Multi-pass membrane protein</topology>
    </subcellularLocation>
</comment>
<feature type="transmembrane region" description="Helical" evidence="9">
    <location>
        <begin position="528"/>
        <end position="548"/>
    </location>
</feature>
<dbReference type="AlphaFoldDB" id="A0A842I6H7"/>
<dbReference type="Pfam" id="PF00664">
    <property type="entry name" value="ABC_membrane"/>
    <property type="match status" value="1"/>
</dbReference>
<dbReference type="InterPro" id="IPR036640">
    <property type="entry name" value="ABC1_TM_sf"/>
</dbReference>
<keyword evidence="7 9" id="KW-0472">Membrane</keyword>
<dbReference type="GO" id="GO:0008233">
    <property type="term" value="F:peptidase activity"/>
    <property type="evidence" value="ECO:0007669"/>
    <property type="project" value="InterPro"/>
</dbReference>
<dbReference type="GO" id="GO:0043213">
    <property type="term" value="P:bacteriocin transport"/>
    <property type="evidence" value="ECO:0007669"/>
    <property type="project" value="UniProtKB-KW"/>
</dbReference>
<accession>A0A842I6H7</accession>
<evidence type="ECO:0000256" key="8">
    <source>
        <dbReference type="ARBA" id="ARBA00043264"/>
    </source>
</evidence>
<dbReference type="Gene3D" id="1.20.1560.10">
    <property type="entry name" value="ABC transporter type 1, transmembrane domain"/>
    <property type="match status" value="1"/>
</dbReference>
<gene>
    <name evidence="13" type="ORF">H7F16_05805</name>
</gene>
<keyword evidence="8" id="KW-0080">Bacteriocin transport</keyword>
<dbReference type="InterPro" id="IPR027417">
    <property type="entry name" value="P-loop_NTPase"/>
</dbReference>
<dbReference type="RefSeq" id="WP_185796569.1">
    <property type="nucleotide sequence ID" value="NZ_JACLQD010000001.1"/>
</dbReference>
<dbReference type="GO" id="GO:0005886">
    <property type="term" value="C:plasma membrane"/>
    <property type="evidence" value="ECO:0007669"/>
    <property type="project" value="UniProtKB-SubCell"/>
</dbReference>
<feature type="transmembrane region" description="Helical" evidence="9">
    <location>
        <begin position="423"/>
        <end position="443"/>
    </location>
</feature>
<dbReference type="PROSITE" id="PS50929">
    <property type="entry name" value="ABC_TM1F"/>
    <property type="match status" value="1"/>
</dbReference>
<evidence type="ECO:0000256" key="9">
    <source>
        <dbReference type="SAM" id="Phobius"/>
    </source>
</evidence>
<keyword evidence="5" id="KW-0813">Transport</keyword>
<dbReference type="Pfam" id="PF00005">
    <property type="entry name" value="ABC_tran"/>
    <property type="match status" value="1"/>
</dbReference>
<dbReference type="SMART" id="SM00382">
    <property type="entry name" value="AAA"/>
    <property type="match status" value="1"/>
</dbReference>
<dbReference type="SUPFAM" id="SSF90123">
    <property type="entry name" value="ABC transporter transmembrane region"/>
    <property type="match status" value="1"/>
</dbReference>
<dbReference type="InterPro" id="IPR003593">
    <property type="entry name" value="AAA+_ATPase"/>
</dbReference>
<keyword evidence="2 9" id="KW-0812">Transmembrane</keyword>
<dbReference type="GO" id="GO:0016887">
    <property type="term" value="F:ATP hydrolysis activity"/>
    <property type="evidence" value="ECO:0007669"/>
    <property type="project" value="InterPro"/>
</dbReference>
<keyword evidence="14" id="KW-1185">Reference proteome</keyword>
<evidence type="ECO:0000256" key="2">
    <source>
        <dbReference type="ARBA" id="ARBA00022692"/>
    </source>
</evidence>
<evidence type="ECO:0000256" key="6">
    <source>
        <dbReference type="ARBA" id="ARBA00022989"/>
    </source>
</evidence>
<feature type="transmembrane region" description="Helical" evidence="9">
    <location>
        <begin position="501"/>
        <end position="522"/>
    </location>
</feature>
<reference evidence="13 14" key="1">
    <citation type="journal article" date="2017" name="Int. J. Syst. Evol. Microbiol.">
        <title>Gemmobacter straminiformis sp. nov., isolated from an artificial fountain.</title>
        <authorList>
            <person name="Kang J.Y."/>
            <person name="Kim M.J."/>
            <person name="Chun J."/>
            <person name="Son K.P."/>
            <person name="Jahng K.Y."/>
        </authorList>
    </citation>
    <scope>NUCLEOTIDE SEQUENCE [LARGE SCALE GENOMIC DNA]</scope>
    <source>
        <strain evidence="13 14">CAM-8</strain>
    </source>
</reference>
<dbReference type="GO" id="GO:0140359">
    <property type="term" value="F:ABC-type transporter activity"/>
    <property type="evidence" value="ECO:0007669"/>
    <property type="project" value="InterPro"/>
</dbReference>
<feature type="domain" description="ABC transporter" evidence="10">
    <location>
        <begin position="587"/>
        <end position="809"/>
    </location>
</feature>
<dbReference type="Gene3D" id="3.40.50.300">
    <property type="entry name" value="P-loop containing nucleotide triphosphate hydrolases"/>
    <property type="match status" value="1"/>
</dbReference>
<feature type="transmembrane region" description="Helical" evidence="9">
    <location>
        <begin position="285"/>
        <end position="305"/>
    </location>
</feature>
<dbReference type="GO" id="GO:0034040">
    <property type="term" value="F:ATPase-coupled lipid transmembrane transporter activity"/>
    <property type="evidence" value="ECO:0007669"/>
    <property type="project" value="TreeGrafter"/>
</dbReference>
<comment type="caution">
    <text evidence="13">The sequence shown here is derived from an EMBL/GenBank/DDBJ whole genome shotgun (WGS) entry which is preliminary data.</text>
</comment>
<dbReference type="EMBL" id="JACLQD010000001">
    <property type="protein sequence ID" value="MBC2835013.1"/>
    <property type="molecule type" value="Genomic_DNA"/>
</dbReference>
<dbReference type="InterPro" id="IPR039421">
    <property type="entry name" value="Type_1_exporter"/>
</dbReference>
<dbReference type="InterPro" id="IPR003439">
    <property type="entry name" value="ABC_transporter-like_ATP-bd"/>
</dbReference>
<feature type="transmembrane region" description="Helical" evidence="9">
    <location>
        <begin position="325"/>
        <end position="348"/>
    </location>
</feature>
<evidence type="ECO:0000256" key="5">
    <source>
        <dbReference type="ARBA" id="ARBA00022927"/>
    </source>
</evidence>
<evidence type="ECO:0000256" key="4">
    <source>
        <dbReference type="ARBA" id="ARBA00022840"/>
    </source>
</evidence>
<keyword evidence="4 13" id="KW-0067">ATP-binding</keyword>
<evidence type="ECO:0000313" key="13">
    <source>
        <dbReference type="EMBL" id="MBC2835013.1"/>
    </source>
</evidence>
<evidence type="ECO:0000259" key="10">
    <source>
        <dbReference type="PROSITE" id="PS50893"/>
    </source>
</evidence>
<name>A0A842I6H7_9RHOB</name>
<dbReference type="PROSITE" id="PS50990">
    <property type="entry name" value="PEPTIDASE_C39"/>
    <property type="match status" value="1"/>
</dbReference>
<organism evidence="13 14">
    <name type="scientific">Paragemmobacter straminiformis</name>
    <dbReference type="NCBI Taxonomy" id="2045119"/>
    <lineage>
        <taxon>Bacteria</taxon>
        <taxon>Pseudomonadati</taxon>
        <taxon>Pseudomonadota</taxon>
        <taxon>Alphaproteobacteria</taxon>
        <taxon>Rhodobacterales</taxon>
        <taxon>Paracoccaceae</taxon>
        <taxon>Paragemmobacter</taxon>
    </lineage>
</organism>
<dbReference type="PANTHER" id="PTHR24221">
    <property type="entry name" value="ATP-BINDING CASSETTE SUB-FAMILY B"/>
    <property type="match status" value="1"/>
</dbReference>
<dbReference type="Pfam" id="PF03412">
    <property type="entry name" value="Peptidase_C39"/>
    <property type="match status" value="1"/>
</dbReference>
<keyword evidence="6 9" id="KW-1133">Transmembrane helix</keyword>
<evidence type="ECO:0000313" key="14">
    <source>
        <dbReference type="Proteomes" id="UP000555411"/>
    </source>
</evidence>
<evidence type="ECO:0000259" key="12">
    <source>
        <dbReference type="PROSITE" id="PS50990"/>
    </source>
</evidence>
<dbReference type="PANTHER" id="PTHR24221:SF654">
    <property type="entry name" value="ATP-BINDING CASSETTE SUB-FAMILY B MEMBER 6"/>
    <property type="match status" value="1"/>
</dbReference>
<evidence type="ECO:0000259" key="11">
    <source>
        <dbReference type="PROSITE" id="PS50929"/>
    </source>
</evidence>
<evidence type="ECO:0000256" key="3">
    <source>
        <dbReference type="ARBA" id="ARBA00022741"/>
    </source>
</evidence>
<dbReference type="InterPro" id="IPR011527">
    <property type="entry name" value="ABC1_TM_dom"/>
</dbReference>
<dbReference type="GO" id="GO:0015031">
    <property type="term" value="P:protein transport"/>
    <property type="evidence" value="ECO:0007669"/>
    <property type="project" value="UniProtKB-KW"/>
</dbReference>
<keyword evidence="5" id="KW-0653">Protein transport</keyword>
<feature type="domain" description="ABC transmembrane type-1" evidence="11">
    <location>
        <begin position="285"/>
        <end position="522"/>
    </location>
</feature>
<dbReference type="GO" id="GO:0005524">
    <property type="term" value="F:ATP binding"/>
    <property type="evidence" value="ECO:0007669"/>
    <property type="project" value="UniProtKB-KW"/>
</dbReference>
<dbReference type="Gene3D" id="3.90.70.10">
    <property type="entry name" value="Cysteine proteinases"/>
    <property type="match status" value="1"/>
</dbReference>
<dbReference type="InterPro" id="IPR005074">
    <property type="entry name" value="Peptidase_C39"/>
</dbReference>
<keyword evidence="3" id="KW-0547">Nucleotide-binding</keyword>
<protein>
    <submittedName>
        <fullName evidence="13">ATP-binding cassette domain-containing protein</fullName>
    </submittedName>
</protein>
<dbReference type="Proteomes" id="UP000555411">
    <property type="component" value="Unassembled WGS sequence"/>
</dbReference>
<feature type="domain" description="Peptidase C39" evidence="12">
    <location>
        <begin position="10"/>
        <end position="132"/>
    </location>
</feature>
<sequence>MRLTAVDVLQTSAMDCGPAAVASLLASSGRPIDLSRLREACQTDLDGTSIDIMEQVLTDHGLPAKQRMVPADRLADHLPALVVVRLPDGAPHFVVVWRRIGPFVQVMDPARGGSWQRLSLFRARLLCHTHRVAAADWCAWAKGDENLSALRAKAQSLGLPPHEVDRAAEQSGWFALASLEACIALAASLPTAGDKARIVRALLQETRQSEDDIFRLVPASFWPVVPDPTLRRGEEPRLMLQGAVLLSVGRADPGTVAESHRFASPAAKPASLVAACRATGKGLPLLLLAGTVLAVLGSLFEALAFRHLIEPSMPILPDRPETALWVTLTVLVALFAMRLMLGVGLMRLGRQVERHYRMATMSKLLRLPDRWLASRPLGDMAERARSLPLMRTLPGQVMHLAQSLTEVLALTLCLILLAPANALAILALAALAIAWPALTAPLLREREMTLRSLGAAQATLLMDALRGQAAVIAHHAQAALVARQDGLLDDWNRSARDRMRLAATAGAIGQALILALTAGLALSRTTDLLFLWWLLKLPSAALDLSALLRGIPAQQAMLARLEEPLRAPDRPFTPLRKSFAQAASFGIALQGARVSAGGHVILHDLSLNIAAGEDVAIVGASGSGKSSLIGLLLGWHDLASGSMQVNGEPIGLAELAALRRRMVWLDPVSRLWGATLSDAAQRPDLLAKAGLDLSPETPTGAGGALLSAGEGQRLRLARAFGQGGTNQTDPGLVLCDEALRGLDAERRRGLLATIKGHWSGKTLIWVTHDATEAMGFSRVLVMRDGRLVQDGPPPALAKAAGPFASLLAAERKLALRLEQDWQPLAIGDFRVEPAS</sequence>
<proteinExistence type="predicted"/>
<evidence type="ECO:0000256" key="7">
    <source>
        <dbReference type="ARBA" id="ARBA00023136"/>
    </source>
</evidence>
<evidence type="ECO:0000256" key="1">
    <source>
        <dbReference type="ARBA" id="ARBA00004651"/>
    </source>
</evidence>
<dbReference type="SUPFAM" id="SSF52540">
    <property type="entry name" value="P-loop containing nucleoside triphosphate hydrolases"/>
    <property type="match status" value="1"/>
</dbReference>
<dbReference type="GO" id="GO:0006508">
    <property type="term" value="P:proteolysis"/>
    <property type="evidence" value="ECO:0007669"/>
    <property type="project" value="InterPro"/>
</dbReference>
<dbReference type="PROSITE" id="PS50893">
    <property type="entry name" value="ABC_TRANSPORTER_2"/>
    <property type="match status" value="1"/>
</dbReference>